<dbReference type="InterPro" id="IPR001034">
    <property type="entry name" value="DeoR_HTH"/>
</dbReference>
<dbReference type="InterPro" id="IPR036390">
    <property type="entry name" value="WH_DNA-bd_sf"/>
</dbReference>
<evidence type="ECO:0000313" key="6">
    <source>
        <dbReference type="Proteomes" id="UP000438120"/>
    </source>
</evidence>
<dbReference type="Pfam" id="PF08220">
    <property type="entry name" value="HTH_DeoR"/>
    <property type="match status" value="1"/>
</dbReference>
<keyword evidence="2" id="KW-0238">DNA-binding</keyword>
<dbReference type="Proteomes" id="UP000438120">
    <property type="component" value="Unassembled WGS sequence"/>
</dbReference>
<feature type="domain" description="HTH deoR-type" evidence="4">
    <location>
        <begin position="3"/>
        <end position="58"/>
    </location>
</feature>
<keyword evidence="3" id="KW-0804">Transcription</keyword>
<comment type="caution">
    <text evidence="5">The sequence shown here is derived from an EMBL/GenBank/DDBJ whole genome shotgun (WGS) entry which is preliminary data.</text>
</comment>
<dbReference type="PROSITE" id="PS00894">
    <property type="entry name" value="HTH_DEOR_1"/>
    <property type="match status" value="1"/>
</dbReference>
<gene>
    <name evidence="5" type="ORF">FYJ62_03615</name>
</gene>
<proteinExistence type="predicted"/>
<name>A0A6A8MAT1_9LACO</name>
<organism evidence="5 6">
    <name type="scientific">Lactobacillus porci</name>
    <dbReference type="NCBI Taxonomy" id="2012477"/>
    <lineage>
        <taxon>Bacteria</taxon>
        <taxon>Bacillati</taxon>
        <taxon>Bacillota</taxon>
        <taxon>Bacilli</taxon>
        <taxon>Lactobacillales</taxon>
        <taxon>Lactobacillaceae</taxon>
        <taxon>Lactobacillus</taxon>
    </lineage>
</organism>
<reference evidence="5 6" key="1">
    <citation type="submission" date="2019-08" db="EMBL/GenBank/DDBJ databases">
        <title>In-depth cultivation of the pig gut microbiome towards novel bacterial diversity and tailored functional studies.</title>
        <authorList>
            <person name="Wylensek D."/>
            <person name="Hitch T.C.A."/>
            <person name="Clavel T."/>
        </authorList>
    </citation>
    <scope>NUCLEOTIDE SEQUENCE [LARGE SCALE GENOMIC DNA]</scope>
    <source>
        <strain evidence="5 6">Bifido-178-WT-2B</strain>
    </source>
</reference>
<sequence length="253" mass="28343">MNQEERRQEIKRLLQSRHQLSTRELARHFGISFDTARRDIIHLTRTGQAVRVHGGVMELAKDDVPAYLARQHILSPVKLELAKVAAHFVHAGQCDFIGPSTSLEQLCRQIQGRDLHVVTNSIDNALALLAHPLPRATLLGGTLEKRNRYTYSAAALTQVSQLRFNTAFIGCVRVDPDGVYLSEEEDANLIRMAVARARTVVLLAEKYKFSSQLTAPYLVAPLEQIDVVITDEPMDPQTRQGFKKTVQILSIAK</sequence>
<keyword evidence="1" id="KW-0805">Transcription regulation</keyword>
<dbReference type="InterPro" id="IPR014036">
    <property type="entry name" value="DeoR-like_C"/>
</dbReference>
<dbReference type="PANTHER" id="PTHR30363">
    <property type="entry name" value="HTH-TYPE TRANSCRIPTIONAL REGULATOR SRLR-RELATED"/>
    <property type="match status" value="1"/>
</dbReference>
<dbReference type="Pfam" id="PF00455">
    <property type="entry name" value="DeoRC"/>
    <property type="match status" value="1"/>
</dbReference>
<evidence type="ECO:0000256" key="2">
    <source>
        <dbReference type="ARBA" id="ARBA00023125"/>
    </source>
</evidence>
<dbReference type="GO" id="GO:0003700">
    <property type="term" value="F:DNA-binding transcription factor activity"/>
    <property type="evidence" value="ECO:0007669"/>
    <property type="project" value="InterPro"/>
</dbReference>
<dbReference type="SUPFAM" id="SSF46785">
    <property type="entry name" value="Winged helix' DNA-binding domain"/>
    <property type="match status" value="1"/>
</dbReference>
<dbReference type="SUPFAM" id="SSF100950">
    <property type="entry name" value="NagB/RpiA/CoA transferase-like"/>
    <property type="match status" value="1"/>
</dbReference>
<dbReference type="SMART" id="SM01134">
    <property type="entry name" value="DeoRC"/>
    <property type="match status" value="1"/>
</dbReference>
<accession>A0A6A8MAT1</accession>
<keyword evidence="6" id="KW-1185">Reference proteome</keyword>
<dbReference type="PROSITE" id="PS51000">
    <property type="entry name" value="HTH_DEOR_2"/>
    <property type="match status" value="1"/>
</dbReference>
<protein>
    <submittedName>
        <fullName evidence="5">DeoR/GlpR transcriptional regulator</fullName>
    </submittedName>
</protein>
<dbReference type="InterPro" id="IPR036388">
    <property type="entry name" value="WH-like_DNA-bd_sf"/>
</dbReference>
<dbReference type="SMART" id="SM00420">
    <property type="entry name" value="HTH_DEOR"/>
    <property type="match status" value="1"/>
</dbReference>
<evidence type="ECO:0000256" key="1">
    <source>
        <dbReference type="ARBA" id="ARBA00023015"/>
    </source>
</evidence>
<dbReference type="InterPro" id="IPR037171">
    <property type="entry name" value="NagB/RpiA_transferase-like"/>
</dbReference>
<dbReference type="PRINTS" id="PR00037">
    <property type="entry name" value="HTHLACR"/>
</dbReference>
<dbReference type="PANTHER" id="PTHR30363:SF51">
    <property type="entry name" value="HTH-TYPE TRANSCRIPTIONAL REPRESSOR GLCR"/>
    <property type="match status" value="1"/>
</dbReference>
<evidence type="ECO:0000256" key="3">
    <source>
        <dbReference type="ARBA" id="ARBA00023163"/>
    </source>
</evidence>
<evidence type="ECO:0000259" key="4">
    <source>
        <dbReference type="PROSITE" id="PS51000"/>
    </source>
</evidence>
<dbReference type="GO" id="GO:0003677">
    <property type="term" value="F:DNA binding"/>
    <property type="evidence" value="ECO:0007669"/>
    <property type="project" value="UniProtKB-KW"/>
</dbReference>
<evidence type="ECO:0000313" key="5">
    <source>
        <dbReference type="EMBL" id="MST86748.1"/>
    </source>
</evidence>
<dbReference type="InterPro" id="IPR018356">
    <property type="entry name" value="Tscrpt_reg_HTH_DeoR_CS"/>
</dbReference>
<dbReference type="InterPro" id="IPR050313">
    <property type="entry name" value="Carb_Metab_HTH_regulators"/>
</dbReference>
<dbReference type="AlphaFoldDB" id="A0A6A8MAT1"/>
<dbReference type="EMBL" id="VUMX01000007">
    <property type="protein sequence ID" value="MST86748.1"/>
    <property type="molecule type" value="Genomic_DNA"/>
</dbReference>
<dbReference type="OrthoDB" id="9798651at2"/>
<dbReference type="RefSeq" id="WP_154547825.1">
    <property type="nucleotide sequence ID" value="NZ_VUMX01000007.1"/>
</dbReference>
<dbReference type="Gene3D" id="1.10.10.10">
    <property type="entry name" value="Winged helix-like DNA-binding domain superfamily/Winged helix DNA-binding domain"/>
    <property type="match status" value="1"/>
</dbReference>